<dbReference type="AlphaFoldDB" id="A0A640LZE8"/>
<dbReference type="EMBL" id="BLEY01000034">
    <property type="protein sequence ID" value="GEU16017.1"/>
    <property type="molecule type" value="Genomic_DNA"/>
</dbReference>
<dbReference type="EMBL" id="BLEW01000001">
    <property type="protein sequence ID" value="GEU10615.1"/>
    <property type="molecule type" value="Genomic_DNA"/>
</dbReference>
<evidence type="ECO:0000313" key="2">
    <source>
        <dbReference type="EMBL" id="GEU01079.1"/>
    </source>
</evidence>
<dbReference type="EMBL" id="BLEV01000003">
    <property type="protein sequence ID" value="GEU07197.1"/>
    <property type="molecule type" value="Genomic_DNA"/>
</dbReference>
<proteinExistence type="predicted"/>
<reference evidence="3" key="1">
    <citation type="submission" date="2019-12" db="EMBL/GenBank/DDBJ databases">
        <title>Epidemiological and comparative genomic analysis of Bacillus anthracis isolated from northern Vietnam.</title>
        <authorList>
            <person name="Hoang T.T.H."/>
            <person name="Dang D.A."/>
            <person name="Pham M.H."/>
            <person name="Luong M.H."/>
            <person name="Tran N.D."/>
            <person name="Nguyen T.H."/>
            <person name="Nguyen T.T."/>
            <person name="Inoue S."/>
            <person name="Morikawa S."/>
            <person name="Okutani A."/>
        </authorList>
    </citation>
    <scope>NUCLEOTIDE SEQUENCE</scope>
    <source>
        <strain evidence="2">DB</strain>
        <strain evidence="3">HG</strain>
        <strain evidence="4">LaLC</strain>
        <strain evidence="5">LamDB</strain>
        <strain evidence="6">QuyetLC</strain>
    </source>
</reference>
<dbReference type="GO" id="GO:0000166">
    <property type="term" value="F:nucleotide binding"/>
    <property type="evidence" value="ECO:0007669"/>
    <property type="project" value="InterPro"/>
</dbReference>
<evidence type="ECO:0000313" key="4">
    <source>
        <dbReference type="EMBL" id="GEU10615.1"/>
    </source>
</evidence>
<dbReference type="Pfam" id="PF01408">
    <property type="entry name" value="GFO_IDH_MocA"/>
    <property type="match status" value="1"/>
</dbReference>
<dbReference type="InterPro" id="IPR023282">
    <property type="entry name" value="HMG_CoA_Rdtase_N"/>
</dbReference>
<dbReference type="SUPFAM" id="SSF51735">
    <property type="entry name" value="NAD(P)-binding Rossmann-fold domains"/>
    <property type="match status" value="1"/>
</dbReference>
<dbReference type="GO" id="GO:0004420">
    <property type="term" value="F:hydroxymethylglutaryl-CoA reductase (NADPH) activity"/>
    <property type="evidence" value="ECO:0007669"/>
    <property type="project" value="InterPro"/>
</dbReference>
<dbReference type="EMBL" id="BLEU01000004">
    <property type="protein sequence ID" value="GEU01079.1"/>
    <property type="molecule type" value="Genomic_DNA"/>
</dbReference>
<evidence type="ECO:0000259" key="1">
    <source>
        <dbReference type="Pfam" id="PF01408"/>
    </source>
</evidence>
<feature type="domain" description="Gfo/Idh/MocA-like oxidoreductase N-terminal" evidence="1">
    <location>
        <begin position="4"/>
        <end position="110"/>
    </location>
</feature>
<protein>
    <recommendedName>
        <fullName evidence="1">Gfo/Idh/MocA-like oxidoreductase N-terminal domain-containing protein</fullName>
    </recommendedName>
</protein>
<name>A0A640LZE8_BACAN</name>
<dbReference type="InterPro" id="IPR000683">
    <property type="entry name" value="Gfo/Idh/MocA-like_OxRdtase_N"/>
</dbReference>
<evidence type="ECO:0000313" key="5">
    <source>
        <dbReference type="EMBL" id="GEU14710.1"/>
    </source>
</evidence>
<dbReference type="EMBL" id="BLEX01000001">
    <property type="protein sequence ID" value="GEU14710.1"/>
    <property type="molecule type" value="Genomic_DNA"/>
</dbReference>
<organism evidence="3">
    <name type="scientific">Bacillus anthracis</name>
    <name type="common">anthrax bacterium</name>
    <dbReference type="NCBI Taxonomy" id="1392"/>
    <lineage>
        <taxon>Bacteria</taxon>
        <taxon>Bacillati</taxon>
        <taxon>Bacillota</taxon>
        <taxon>Bacilli</taxon>
        <taxon>Bacillales</taxon>
        <taxon>Bacillaceae</taxon>
        <taxon>Bacillus</taxon>
        <taxon>Bacillus cereus group</taxon>
    </lineage>
</organism>
<dbReference type="PANTHER" id="PTHR43708:SF7">
    <property type="entry name" value="OXIDOREDUCTASE"/>
    <property type="match status" value="1"/>
</dbReference>
<comment type="caution">
    <text evidence="3">The sequence shown here is derived from an EMBL/GenBank/DDBJ whole genome shotgun (WGS) entry which is preliminary data.</text>
</comment>
<reference evidence="3" key="2">
    <citation type="submission" date="2019-12" db="EMBL/GenBank/DDBJ databases">
        <authorList>
            <person name="Hoang T.H.H."/>
            <person name="Okutani A."/>
        </authorList>
    </citation>
    <scope>NUCLEOTIDE SEQUENCE</scope>
    <source>
        <strain evidence="2">DB</strain>
        <strain evidence="3">HG</strain>
        <strain evidence="4">LaLC</strain>
        <strain evidence="5">LamDB</strain>
        <strain evidence="6">QuyetLC</strain>
    </source>
</reference>
<evidence type="ECO:0000313" key="6">
    <source>
        <dbReference type="EMBL" id="GEU16017.1"/>
    </source>
</evidence>
<accession>A0A640LZE8</accession>
<dbReference type="PANTHER" id="PTHR43708">
    <property type="entry name" value="CONSERVED EXPRESSED OXIDOREDUCTASE (EUROFUNG)"/>
    <property type="match status" value="1"/>
</dbReference>
<evidence type="ECO:0000313" key="3">
    <source>
        <dbReference type="EMBL" id="GEU07197.1"/>
    </source>
</evidence>
<dbReference type="InterPro" id="IPR051317">
    <property type="entry name" value="Gfo/Idh/MocA_oxidoreduct"/>
</dbReference>
<gene>
    <name evidence="2" type="ORF">DB1_31540</name>
    <name evidence="3" type="ORF">HG1_26820</name>
    <name evidence="4" type="ORF">LaLC_03060</name>
    <name evidence="5" type="ORF">LamDB_00090</name>
    <name evidence="6" type="ORF">QuyetLC_31640</name>
</gene>
<dbReference type="InterPro" id="IPR036291">
    <property type="entry name" value="NAD(P)-bd_dom_sf"/>
</dbReference>
<dbReference type="Gene3D" id="1.10.3270.10">
    <property type="entry name" value="HMGR, N-terminal domain"/>
    <property type="match status" value="2"/>
</dbReference>
<sequence length="112" mass="12551">MTLTMGFIGFGKSANRYHLPYVNTRENIKVKTIFARQINEELAAPYKEKGVSFTTNLDELLNDKEIQVVTVCTPAHTHYELAKKVILAGKSVIVEKPFCDTVEHAKELLALG</sequence>